<dbReference type="PANTHER" id="PTHR32468:SF0">
    <property type="entry name" value="K(+)_H(+) ANTIPORTER 1"/>
    <property type="match status" value="1"/>
</dbReference>
<dbReference type="InterPro" id="IPR038770">
    <property type="entry name" value="Na+/solute_symporter_sf"/>
</dbReference>
<comment type="subcellular location">
    <subcellularLocation>
        <location evidence="1">Membrane</location>
        <topology evidence="1">Multi-pass membrane protein</topology>
    </subcellularLocation>
</comment>
<feature type="transmembrane region" description="Helical" evidence="7">
    <location>
        <begin position="225"/>
        <end position="248"/>
    </location>
</feature>
<evidence type="ECO:0000256" key="3">
    <source>
        <dbReference type="ARBA" id="ARBA00022692"/>
    </source>
</evidence>
<gene>
    <name evidence="9" type="ORF">SAMN04488130_102336</name>
</gene>
<proteinExistence type="predicted"/>
<keyword evidence="2" id="KW-0813">Transport</keyword>
<feature type="transmembrane region" description="Helical" evidence="7">
    <location>
        <begin position="157"/>
        <end position="178"/>
    </location>
</feature>
<feature type="transmembrane region" description="Helical" evidence="7">
    <location>
        <begin position="128"/>
        <end position="145"/>
    </location>
</feature>
<evidence type="ECO:0000256" key="2">
    <source>
        <dbReference type="ARBA" id="ARBA00022448"/>
    </source>
</evidence>
<feature type="transmembrane region" description="Helical" evidence="7">
    <location>
        <begin position="254"/>
        <end position="279"/>
    </location>
</feature>
<evidence type="ECO:0000259" key="8">
    <source>
        <dbReference type="Pfam" id="PF00999"/>
    </source>
</evidence>
<dbReference type="RefSeq" id="WP_103999067.1">
    <property type="nucleotide sequence ID" value="NZ_FNVP01000002.1"/>
</dbReference>
<accession>A0A1H5UN33</accession>
<dbReference type="GO" id="GO:0016020">
    <property type="term" value="C:membrane"/>
    <property type="evidence" value="ECO:0007669"/>
    <property type="project" value="UniProtKB-SubCell"/>
</dbReference>
<dbReference type="OrthoDB" id="9793589at2"/>
<organism evidence="9 10">
    <name type="scientific">Flavobacterium urumqiense</name>
    <dbReference type="NCBI Taxonomy" id="935224"/>
    <lineage>
        <taxon>Bacteria</taxon>
        <taxon>Pseudomonadati</taxon>
        <taxon>Bacteroidota</taxon>
        <taxon>Flavobacteriia</taxon>
        <taxon>Flavobacteriales</taxon>
        <taxon>Flavobacteriaceae</taxon>
        <taxon>Flavobacterium</taxon>
    </lineage>
</organism>
<dbReference type="Gene3D" id="1.20.1530.20">
    <property type="match status" value="1"/>
</dbReference>
<keyword evidence="5" id="KW-0406">Ion transport</keyword>
<keyword evidence="4 7" id="KW-1133">Transmembrane helix</keyword>
<feature type="transmembrane region" description="Helical" evidence="7">
    <location>
        <begin position="7"/>
        <end position="25"/>
    </location>
</feature>
<dbReference type="GO" id="GO:1902600">
    <property type="term" value="P:proton transmembrane transport"/>
    <property type="evidence" value="ECO:0007669"/>
    <property type="project" value="InterPro"/>
</dbReference>
<protein>
    <submittedName>
        <fullName evidence="9">Kef-type K+ transport system, membrane component KefB</fullName>
    </submittedName>
</protein>
<keyword evidence="3 7" id="KW-0812">Transmembrane</keyword>
<dbReference type="GO" id="GO:0015297">
    <property type="term" value="F:antiporter activity"/>
    <property type="evidence" value="ECO:0007669"/>
    <property type="project" value="InterPro"/>
</dbReference>
<evidence type="ECO:0000256" key="7">
    <source>
        <dbReference type="SAM" id="Phobius"/>
    </source>
</evidence>
<evidence type="ECO:0000313" key="10">
    <source>
        <dbReference type="Proteomes" id="UP000236737"/>
    </source>
</evidence>
<reference evidence="10" key="1">
    <citation type="submission" date="2016-10" db="EMBL/GenBank/DDBJ databases">
        <authorList>
            <person name="Varghese N."/>
            <person name="Submissions S."/>
        </authorList>
    </citation>
    <scope>NUCLEOTIDE SEQUENCE [LARGE SCALE GENOMIC DNA]</scope>
    <source>
        <strain evidence="10">CGMCC 1.9230</strain>
    </source>
</reference>
<feature type="transmembrane region" description="Helical" evidence="7">
    <location>
        <begin position="316"/>
        <end position="333"/>
    </location>
</feature>
<evidence type="ECO:0000256" key="4">
    <source>
        <dbReference type="ARBA" id="ARBA00022989"/>
    </source>
</evidence>
<dbReference type="Pfam" id="PF00999">
    <property type="entry name" value="Na_H_Exchanger"/>
    <property type="match status" value="1"/>
</dbReference>
<feature type="transmembrane region" description="Helical" evidence="7">
    <location>
        <begin position="95"/>
        <end position="116"/>
    </location>
</feature>
<dbReference type="Proteomes" id="UP000236737">
    <property type="component" value="Unassembled WGS sequence"/>
</dbReference>
<keyword evidence="10" id="KW-1185">Reference proteome</keyword>
<dbReference type="PANTHER" id="PTHR32468">
    <property type="entry name" value="CATION/H + ANTIPORTER"/>
    <property type="match status" value="1"/>
</dbReference>
<dbReference type="AlphaFoldDB" id="A0A1H5UN33"/>
<dbReference type="InterPro" id="IPR006153">
    <property type="entry name" value="Cation/H_exchanger_TM"/>
</dbReference>
<sequence>MKNYKNLLFYFGVTGGFTALIYWIIKKGKYLEGSKKIAVSGVENGSWNDFIASMQHNFQDPLAILLAQIVTIILVARFFGWVFKKIGQPSVIGEIIAGIVLGPSLLGMYFPEFSAALFPVESLGNLKFLSQIGLILFMFVIGMELDLKVLKNKANEAVVISHASIVIPFALGIGLAYFVYNRFAPEGVKFLSFSLFMGIAMSITAFPVLARIVQERGIHKTRLGAIVITCAAADDITAWCMLAVVIAIVKAGTFVSSLYIIMLAVLYVIAMLFIVKPFLKRIGDLYGSKESIIKPVVAIFFLVLILSSYATEVIGIHALFGAFMAGAIMPDVPKFRTIFIDKVEDVSVILLLPLFFVFTGLKTEIGLINDPYLWKITGFIILVAVVGKFFGSALAAKFVGQNWRDSLTIGALMNTRGLMELIVLNIGLELKVLTPEVFTMMVIMALVTTFMTGPALDLINYIFKTKDVNDSEVMLNHNKYRILLSFGNNEKGRSLLRLAHSLIKKQKESSSITAMHLSLSDEMHQFNMEDKEKNSFYPVVEESQLLNQDITTIFKVTMDIETEIADIANQGDYDLLLVGLGKSIFEGTILGKVIGFTTRIINPDRLIDKFTGKEGLFENSPFDERTRQIIAKTKMPLGILIDKELQNVNQVFIPIFSPEDSFLIDYVQKLIYNNDSKIRILDVNGLVNTNFVMESAVNSLQQKYPDNIGLIEGESVKKEFLDKQNLMLISLESWKVLVDSRSDWLSEVPSVLILKH</sequence>
<keyword evidence="6 7" id="KW-0472">Membrane</keyword>
<feature type="transmembrane region" description="Helical" evidence="7">
    <location>
        <begin position="345"/>
        <end position="361"/>
    </location>
</feature>
<name>A0A1H5UN33_9FLAO</name>
<feature type="transmembrane region" description="Helical" evidence="7">
    <location>
        <begin position="373"/>
        <end position="395"/>
    </location>
</feature>
<feature type="transmembrane region" description="Helical" evidence="7">
    <location>
        <begin position="62"/>
        <end position="83"/>
    </location>
</feature>
<feature type="domain" description="Cation/H+ exchanger transmembrane" evidence="8">
    <location>
        <begin position="74"/>
        <end position="456"/>
    </location>
</feature>
<evidence type="ECO:0000256" key="5">
    <source>
        <dbReference type="ARBA" id="ARBA00023065"/>
    </source>
</evidence>
<evidence type="ECO:0000256" key="1">
    <source>
        <dbReference type="ARBA" id="ARBA00004141"/>
    </source>
</evidence>
<evidence type="ECO:0000256" key="6">
    <source>
        <dbReference type="ARBA" id="ARBA00023136"/>
    </source>
</evidence>
<feature type="transmembrane region" description="Helical" evidence="7">
    <location>
        <begin position="291"/>
        <end position="310"/>
    </location>
</feature>
<dbReference type="InterPro" id="IPR050794">
    <property type="entry name" value="CPA2_transporter"/>
</dbReference>
<feature type="transmembrane region" description="Helical" evidence="7">
    <location>
        <begin position="190"/>
        <end position="213"/>
    </location>
</feature>
<dbReference type="EMBL" id="FNVP01000002">
    <property type="protein sequence ID" value="SEF76416.1"/>
    <property type="molecule type" value="Genomic_DNA"/>
</dbReference>
<evidence type="ECO:0000313" key="9">
    <source>
        <dbReference type="EMBL" id="SEF76416.1"/>
    </source>
</evidence>